<comment type="caution">
    <text evidence="1">The sequence shown here is derived from an EMBL/GenBank/DDBJ whole genome shotgun (WGS) entry which is preliminary data.</text>
</comment>
<reference evidence="1 2" key="1">
    <citation type="journal article" date="2020" name="Phytopathology">
        <title>Genome Sequence Resources of Colletotrichum truncatum, C. plurivorum, C. musicola, and C. sojae: Four Species Pathogenic to Soybean (Glycine max).</title>
        <authorList>
            <person name="Rogerio F."/>
            <person name="Boufleur T.R."/>
            <person name="Ciampi-Guillardi M."/>
            <person name="Sukno S.A."/>
            <person name="Thon M.R."/>
            <person name="Massola Junior N.S."/>
            <person name="Baroncelli R."/>
        </authorList>
    </citation>
    <scope>NUCLEOTIDE SEQUENCE [LARGE SCALE GENOMIC DNA]</scope>
    <source>
        <strain evidence="1 2">CMES1059</strain>
    </source>
</reference>
<gene>
    <name evidence="1" type="ORF">CTRU02_202248</name>
</gene>
<accession>A0ACC3ZJR2</accession>
<evidence type="ECO:0000313" key="2">
    <source>
        <dbReference type="Proteomes" id="UP000805649"/>
    </source>
</evidence>
<name>A0ACC3ZJR2_COLTU</name>
<proteinExistence type="predicted"/>
<sequence>MADSQGNTPSATNAGEGPSSLRAGAWTDTERNHLMMRILASLLPDGKGVEWKNINMPGRTVKAMQNQWTTILAQMRELNMGGDESSPSKPRACESILSSSQKKNMPKKAVAAAESKNADDISDDTPKKPNTPKKRGASTIAEGSVKKRRTPAKKTPVKVEADKTDDEVKPKEKTDEQDN</sequence>
<dbReference type="EMBL" id="VUJX02000001">
    <property type="protein sequence ID" value="KAL0944361.1"/>
    <property type="molecule type" value="Genomic_DNA"/>
</dbReference>
<keyword evidence="2" id="KW-1185">Reference proteome</keyword>
<protein>
    <submittedName>
        <fullName evidence="1">Uncharacterized protein</fullName>
    </submittedName>
</protein>
<evidence type="ECO:0000313" key="1">
    <source>
        <dbReference type="EMBL" id="KAL0944361.1"/>
    </source>
</evidence>
<dbReference type="Proteomes" id="UP000805649">
    <property type="component" value="Unassembled WGS sequence"/>
</dbReference>
<organism evidence="1 2">
    <name type="scientific">Colletotrichum truncatum</name>
    <name type="common">Anthracnose fungus</name>
    <name type="synonym">Colletotrichum capsici</name>
    <dbReference type="NCBI Taxonomy" id="5467"/>
    <lineage>
        <taxon>Eukaryota</taxon>
        <taxon>Fungi</taxon>
        <taxon>Dikarya</taxon>
        <taxon>Ascomycota</taxon>
        <taxon>Pezizomycotina</taxon>
        <taxon>Sordariomycetes</taxon>
        <taxon>Hypocreomycetidae</taxon>
        <taxon>Glomerellales</taxon>
        <taxon>Glomerellaceae</taxon>
        <taxon>Colletotrichum</taxon>
        <taxon>Colletotrichum truncatum species complex</taxon>
    </lineage>
</organism>